<accession>A0ABY6KQF0</accession>
<evidence type="ECO:0000256" key="1">
    <source>
        <dbReference type="SAM" id="MobiDB-lite"/>
    </source>
</evidence>
<keyword evidence="4" id="KW-1185">Reference proteome</keyword>
<protein>
    <recommendedName>
        <fullName evidence="2">Reverse transcriptase domain-containing protein</fullName>
    </recommendedName>
</protein>
<name>A0ABY6KQF0_9ARAC</name>
<dbReference type="Pfam" id="PF00078">
    <property type="entry name" value="RVT_1"/>
    <property type="match status" value="1"/>
</dbReference>
<feature type="region of interest" description="Disordered" evidence="1">
    <location>
        <begin position="278"/>
        <end position="297"/>
    </location>
</feature>
<evidence type="ECO:0000259" key="2">
    <source>
        <dbReference type="Pfam" id="PF00078"/>
    </source>
</evidence>
<dbReference type="Proteomes" id="UP001235939">
    <property type="component" value="Chromosome 07"/>
</dbReference>
<evidence type="ECO:0000313" key="4">
    <source>
        <dbReference type="Proteomes" id="UP001235939"/>
    </source>
</evidence>
<dbReference type="InterPro" id="IPR000477">
    <property type="entry name" value="RT_dom"/>
</dbReference>
<dbReference type="InterPro" id="IPR043502">
    <property type="entry name" value="DNA/RNA_pol_sf"/>
</dbReference>
<reference evidence="3 4" key="1">
    <citation type="submission" date="2022-01" db="EMBL/GenBank/DDBJ databases">
        <title>A chromosomal length assembly of Cordylochernes scorpioides.</title>
        <authorList>
            <person name="Zeh D."/>
            <person name="Zeh J."/>
        </authorList>
    </citation>
    <scope>NUCLEOTIDE SEQUENCE [LARGE SCALE GENOMIC DNA]</scope>
    <source>
        <strain evidence="3">IN4F17</strain>
        <tissue evidence="3">Whole Body</tissue>
    </source>
</reference>
<evidence type="ECO:0000313" key="3">
    <source>
        <dbReference type="EMBL" id="UYV69830.1"/>
    </source>
</evidence>
<dbReference type="EMBL" id="CP092869">
    <property type="protein sequence ID" value="UYV69830.1"/>
    <property type="molecule type" value="Genomic_DNA"/>
</dbReference>
<dbReference type="SUPFAM" id="SSF56672">
    <property type="entry name" value="DNA/RNA polymerases"/>
    <property type="match status" value="1"/>
</dbReference>
<gene>
    <name evidence="3" type="ORF">LAZ67_7000911</name>
</gene>
<organism evidence="3 4">
    <name type="scientific">Cordylochernes scorpioides</name>
    <dbReference type="NCBI Taxonomy" id="51811"/>
    <lineage>
        <taxon>Eukaryota</taxon>
        <taxon>Metazoa</taxon>
        <taxon>Ecdysozoa</taxon>
        <taxon>Arthropoda</taxon>
        <taxon>Chelicerata</taxon>
        <taxon>Arachnida</taxon>
        <taxon>Pseudoscorpiones</taxon>
        <taxon>Cheliferoidea</taxon>
        <taxon>Chernetidae</taxon>
        <taxon>Cordylochernes</taxon>
    </lineage>
</organism>
<sequence length="716" mass="79833">MPLLQIITIGDDISNTRLELIGELLCSENLHSIDFVLNRHDIIVLRTSDIVNNLSKISPAYWTGVCLLGPCPETVQVELVRAVSGIAEVILADGVQADGAIFYEYYENSNNNFKRFFISSKIPNFYNVQFFTGHDLTSVYLPEFGDIHLLLYADDIAIIGESRMNLQKKIKILKEYLNENLMTLNESKSKIMVFRNGGGSLTFGGSGLEVLAALGGSLTSLVLIFFGGGGSFTSSVGFCHILPGQQAGWHEGPPAEGDPSAHLPLQSGPRDLQLPNVTTTWTAEPGSPEQKNSERGGSEVYGSSFYIAAQDIDTPSPDLWDIIRSPSDIDSYLCSSSARELPPSVTINPPERSRCLRLEASALNGYLERWSFRSTEGVEDELPDLSCELEQVLGPSGDVCMEELSADDLMHVLGSSQDVCMPDELSHLSPLDIEQVLVRSTEGVEDELPDLSCELEQVLGPSGDICMEELSADDLMHVLGSPQDVCMPGELSHLSPLDIEQVLGIPEQGGLDNAPTVDDLTLSRILEAEFHFSSLEEKLDSFEADIIDILQQALQRHKNIRFFLQTEVELIKTNDASDPESNIVHKEIYRGENPAEKFLLSLFSTVSKLKERLRNYPSVDMNEQQKIDFLNEQTCHICKKQLDIKTKVIDHFHWSDVFSPDDESKMYHHTPLWEFFRALQRLFNPIFVLLSDSSNLTTHSKNRYLCDLFLYAQQSE</sequence>
<feature type="domain" description="Reverse transcriptase" evidence="2">
    <location>
        <begin position="144"/>
        <end position="193"/>
    </location>
</feature>
<proteinExistence type="predicted"/>